<dbReference type="Proteomes" id="UP000434241">
    <property type="component" value="Unassembled WGS sequence"/>
</dbReference>
<feature type="transmembrane region" description="Helical" evidence="6">
    <location>
        <begin position="20"/>
        <end position="40"/>
    </location>
</feature>
<evidence type="ECO:0000256" key="3">
    <source>
        <dbReference type="ARBA" id="ARBA00022692"/>
    </source>
</evidence>
<keyword evidence="4 6" id="KW-1133">Transmembrane helix</keyword>
<dbReference type="InterPro" id="IPR003740">
    <property type="entry name" value="YitT"/>
</dbReference>
<accession>A0A6N7VFL6</accession>
<dbReference type="InterPro" id="IPR051461">
    <property type="entry name" value="UPF0750_membrane"/>
</dbReference>
<gene>
    <name evidence="8" type="ORF">FYJ55_06725</name>
</gene>
<dbReference type="PANTHER" id="PTHR33545">
    <property type="entry name" value="UPF0750 MEMBRANE PROTEIN YITT-RELATED"/>
    <property type="match status" value="1"/>
</dbReference>
<keyword evidence="2" id="KW-1003">Cell membrane</keyword>
<dbReference type="GeneID" id="93158983"/>
<dbReference type="Pfam" id="PF10035">
    <property type="entry name" value="DUF2179"/>
    <property type="match status" value="1"/>
</dbReference>
<feature type="domain" description="DUF2179" evidence="7">
    <location>
        <begin position="231"/>
        <end position="285"/>
    </location>
</feature>
<dbReference type="PANTHER" id="PTHR33545:SF5">
    <property type="entry name" value="UPF0750 MEMBRANE PROTEIN YITT"/>
    <property type="match status" value="1"/>
</dbReference>
<dbReference type="PIRSF" id="PIRSF006483">
    <property type="entry name" value="Membrane_protein_YitT"/>
    <property type="match status" value="1"/>
</dbReference>
<feature type="transmembrane region" description="Helical" evidence="6">
    <location>
        <begin position="122"/>
        <end position="140"/>
    </location>
</feature>
<comment type="caution">
    <text evidence="8">The sequence shown here is derived from an EMBL/GenBank/DDBJ whole genome shotgun (WGS) entry which is preliminary data.</text>
</comment>
<evidence type="ECO:0000256" key="1">
    <source>
        <dbReference type="ARBA" id="ARBA00004651"/>
    </source>
</evidence>
<dbReference type="GO" id="GO:0005886">
    <property type="term" value="C:plasma membrane"/>
    <property type="evidence" value="ECO:0007669"/>
    <property type="project" value="UniProtKB-SubCell"/>
</dbReference>
<evidence type="ECO:0000256" key="6">
    <source>
        <dbReference type="SAM" id="Phobius"/>
    </source>
</evidence>
<dbReference type="InterPro" id="IPR019264">
    <property type="entry name" value="DUF2179"/>
</dbReference>
<feature type="transmembrane region" description="Helical" evidence="6">
    <location>
        <begin position="161"/>
        <end position="185"/>
    </location>
</feature>
<evidence type="ECO:0000256" key="2">
    <source>
        <dbReference type="ARBA" id="ARBA00022475"/>
    </source>
</evidence>
<reference evidence="8 9" key="1">
    <citation type="submission" date="2019-08" db="EMBL/GenBank/DDBJ databases">
        <title>In-depth cultivation of the pig gut microbiome towards novel bacterial diversity and tailored functional studies.</title>
        <authorList>
            <person name="Wylensek D."/>
            <person name="Hitch T.C.A."/>
            <person name="Clavel T."/>
        </authorList>
    </citation>
    <scope>NUCLEOTIDE SEQUENCE [LARGE SCALE GENOMIC DNA]</scope>
    <source>
        <strain evidence="8 9">LKV-472-APC-3</strain>
    </source>
</reference>
<evidence type="ECO:0000313" key="9">
    <source>
        <dbReference type="Proteomes" id="UP000434241"/>
    </source>
</evidence>
<dbReference type="RefSeq" id="WP_154556178.1">
    <property type="nucleotide sequence ID" value="NZ_JAQCYS010000179.1"/>
</dbReference>
<evidence type="ECO:0000256" key="4">
    <source>
        <dbReference type="ARBA" id="ARBA00022989"/>
    </source>
</evidence>
<keyword evidence="5 6" id="KW-0472">Membrane</keyword>
<keyword evidence="9" id="KW-1185">Reference proteome</keyword>
<keyword evidence="3 6" id="KW-0812">Transmembrane</keyword>
<dbReference type="Gene3D" id="3.30.70.120">
    <property type="match status" value="1"/>
</dbReference>
<dbReference type="AlphaFoldDB" id="A0A6N7VFL6"/>
<evidence type="ECO:0000313" key="8">
    <source>
        <dbReference type="EMBL" id="MSS56591.1"/>
    </source>
</evidence>
<dbReference type="InterPro" id="IPR015867">
    <property type="entry name" value="N-reg_PII/ATP_PRibTrfase_C"/>
</dbReference>
<organism evidence="8 9">
    <name type="scientific">Holdemanella porci</name>
    <dbReference type="NCBI Taxonomy" id="2652276"/>
    <lineage>
        <taxon>Bacteria</taxon>
        <taxon>Bacillati</taxon>
        <taxon>Bacillota</taxon>
        <taxon>Erysipelotrichia</taxon>
        <taxon>Erysipelotrichales</taxon>
        <taxon>Erysipelotrichaceae</taxon>
        <taxon>Holdemanella</taxon>
    </lineage>
</organism>
<proteinExistence type="predicted"/>
<dbReference type="EMBL" id="VUMR01000033">
    <property type="protein sequence ID" value="MSS56591.1"/>
    <property type="molecule type" value="Genomic_DNA"/>
</dbReference>
<feature type="transmembrane region" description="Helical" evidence="6">
    <location>
        <begin position="91"/>
        <end position="110"/>
    </location>
</feature>
<name>A0A6N7VFL6_9FIRM</name>
<sequence length="293" mass="33618">MQHIIHQLQKEKKVRLLTSIIMIVFSAFMQCYIMNVFMAPCNLISGGFTGLALLINKVCALWNINFPTQVGIIALNVPAAILCYKHISPRFTFLSCVQFFLVSFFISIFHFEPFFEDQILNVLFGGFLWGFSISLSLRAGGSTGGTDFIAQYVSSKIHRGIWDYVFFYNCAMIIIFGYVCGWIYAGYSILFQFLSTKTISSLYQRYAQITVEFTTNDPDPIIDAFMATCRHGMSVFECYGAYSHRKYYVCKAVISTYELRDVVDNVRMVDPKVLINTYNTVNFYGNFYQKPLE</sequence>
<evidence type="ECO:0000256" key="5">
    <source>
        <dbReference type="ARBA" id="ARBA00023136"/>
    </source>
</evidence>
<evidence type="ECO:0000259" key="7">
    <source>
        <dbReference type="Pfam" id="PF10035"/>
    </source>
</evidence>
<comment type="subcellular location">
    <subcellularLocation>
        <location evidence="1">Cell membrane</location>
        <topology evidence="1">Multi-pass membrane protein</topology>
    </subcellularLocation>
</comment>
<dbReference type="Pfam" id="PF02588">
    <property type="entry name" value="YitT_membrane"/>
    <property type="match status" value="1"/>
</dbReference>
<protein>
    <submittedName>
        <fullName evidence="8">YitT family protein</fullName>
    </submittedName>
</protein>